<sequence length="525" mass="61148">MKSQKITVLQFSNVAFEIHPGIENIGTFSLVMEKTDLRFEWKPLNPLQYIGNAFDTQNFSIIVRLCEVIEVSKICESMSVVCLEFVLRNNVKLPLFRFKNSPQSSITHLLEFLSFKHYINQSKLNQNSFSVKYPYTKPLPIKNSISALGAVAYSAHQGIIQQFKQQIPKQNPLTLKDISLFFRSDGSLSIELDTLITKIHKNGLEPKARFQIWPYLLKIYKPDMTNDDKDKVIQKQISEYKKLQEQYNSLLKSQTEGVLNIQTILRTISNDVNRTDRNLPQFKDQNSPYLKMVSNILTVYAIYNKDTDYVQGMGDILSPFILLSVEKFQNNETAILSDGRNVSRTEAEAIVFFMYASFMEIMQQDRIFTDLAKNQEIILEKVFEIIEYFHKPLTNWIRSKELETMTFVFRHILLLFKREFELQKVYEIWEKFLSSEEPFVLPRFFLASIIMEIFPKMLLETDGSIGEVMTAADKISKMLDSESLISMSELLRERIGYKVQDAVEALPRNNQYKDSSKKLKYLIVE</sequence>
<dbReference type="Proteomes" id="UP000001542">
    <property type="component" value="Unassembled WGS sequence"/>
</dbReference>
<dbReference type="Gene3D" id="1.10.472.80">
    <property type="entry name" value="Ypt/Rab-GAP domain of gyp1p, domain 3"/>
    <property type="match status" value="1"/>
</dbReference>
<dbReference type="InterPro" id="IPR000195">
    <property type="entry name" value="Rab-GAP-TBC_dom"/>
</dbReference>
<reference evidence="4" key="1">
    <citation type="submission" date="2006-10" db="EMBL/GenBank/DDBJ databases">
        <authorList>
            <person name="Amadeo P."/>
            <person name="Zhao Q."/>
            <person name="Wortman J."/>
            <person name="Fraser-Liggett C."/>
            <person name="Carlton J."/>
        </authorList>
    </citation>
    <scope>NUCLEOTIDE SEQUENCE</scope>
    <source>
        <strain evidence="4">G3</strain>
    </source>
</reference>
<accession>A2ESX5</accession>
<dbReference type="InParanoid" id="A2ESX5"/>
<dbReference type="VEuPathDB" id="TrichDB:TVAGG3_0191780"/>
<feature type="domain" description="Rab-GAP TBC" evidence="3">
    <location>
        <begin position="203"/>
        <end position="436"/>
    </location>
</feature>
<reference evidence="4" key="2">
    <citation type="journal article" date="2007" name="Science">
        <title>Draft genome sequence of the sexually transmitted pathogen Trichomonas vaginalis.</title>
        <authorList>
            <person name="Carlton J.M."/>
            <person name="Hirt R.P."/>
            <person name="Silva J.C."/>
            <person name="Delcher A.L."/>
            <person name="Schatz M."/>
            <person name="Zhao Q."/>
            <person name="Wortman J.R."/>
            <person name="Bidwell S.L."/>
            <person name="Alsmark U.C.M."/>
            <person name="Besteiro S."/>
            <person name="Sicheritz-Ponten T."/>
            <person name="Noel C.J."/>
            <person name="Dacks J.B."/>
            <person name="Foster P.G."/>
            <person name="Simillion C."/>
            <person name="Van de Peer Y."/>
            <person name="Miranda-Saavedra D."/>
            <person name="Barton G.J."/>
            <person name="Westrop G.D."/>
            <person name="Mueller S."/>
            <person name="Dessi D."/>
            <person name="Fiori P.L."/>
            <person name="Ren Q."/>
            <person name="Paulsen I."/>
            <person name="Zhang H."/>
            <person name="Bastida-Corcuera F.D."/>
            <person name="Simoes-Barbosa A."/>
            <person name="Brown M.T."/>
            <person name="Hayes R.D."/>
            <person name="Mukherjee M."/>
            <person name="Okumura C.Y."/>
            <person name="Schneider R."/>
            <person name="Smith A.J."/>
            <person name="Vanacova S."/>
            <person name="Villalvazo M."/>
            <person name="Haas B.J."/>
            <person name="Pertea M."/>
            <person name="Feldblyum T.V."/>
            <person name="Utterback T.R."/>
            <person name="Shu C.L."/>
            <person name="Osoegawa K."/>
            <person name="de Jong P.J."/>
            <person name="Hrdy I."/>
            <person name="Horvathova L."/>
            <person name="Zubacova Z."/>
            <person name="Dolezal P."/>
            <person name="Malik S.B."/>
            <person name="Logsdon J.M. Jr."/>
            <person name="Henze K."/>
            <person name="Gupta A."/>
            <person name="Wang C.C."/>
            <person name="Dunne R.L."/>
            <person name="Upcroft J.A."/>
            <person name="Upcroft P."/>
            <person name="White O."/>
            <person name="Salzberg S.L."/>
            <person name="Tang P."/>
            <person name="Chiu C.-H."/>
            <person name="Lee Y.-S."/>
            <person name="Embley T.M."/>
            <person name="Coombs G.H."/>
            <person name="Mottram J.C."/>
            <person name="Tachezy J."/>
            <person name="Fraser-Liggett C.M."/>
            <person name="Johnson P.J."/>
        </authorList>
    </citation>
    <scope>NUCLEOTIDE SEQUENCE [LARGE SCALE GENOMIC DNA]</scope>
    <source>
        <strain evidence="4">G3</strain>
    </source>
</reference>
<dbReference type="OrthoDB" id="10264062at2759"/>
<evidence type="ECO:0000313" key="5">
    <source>
        <dbReference type="Proteomes" id="UP000001542"/>
    </source>
</evidence>
<dbReference type="SMR" id="A2ESX5"/>
<keyword evidence="2" id="KW-0175">Coiled coil</keyword>
<dbReference type="SUPFAM" id="SSF47923">
    <property type="entry name" value="Ypt/Rab-GAP domain of gyp1p"/>
    <property type="match status" value="2"/>
</dbReference>
<gene>
    <name evidence="4" type="ORF">TVAG_474390</name>
</gene>
<keyword evidence="1" id="KW-0343">GTPase activation</keyword>
<dbReference type="VEuPathDB" id="TrichDB:TVAG_474390"/>
<dbReference type="STRING" id="5722.A2ESX5"/>
<dbReference type="SMART" id="SM00164">
    <property type="entry name" value="TBC"/>
    <property type="match status" value="1"/>
</dbReference>
<protein>
    <recommendedName>
        <fullName evidence="3">Rab-GAP TBC domain-containing protein</fullName>
    </recommendedName>
</protein>
<proteinExistence type="predicted"/>
<dbReference type="eggNOG" id="KOG2197">
    <property type="taxonomic scope" value="Eukaryota"/>
</dbReference>
<dbReference type="EMBL" id="DS113481">
    <property type="protein sequence ID" value="EAY04233.1"/>
    <property type="molecule type" value="Genomic_DNA"/>
</dbReference>
<organism evidence="4 5">
    <name type="scientific">Trichomonas vaginalis (strain ATCC PRA-98 / G3)</name>
    <dbReference type="NCBI Taxonomy" id="412133"/>
    <lineage>
        <taxon>Eukaryota</taxon>
        <taxon>Metamonada</taxon>
        <taxon>Parabasalia</taxon>
        <taxon>Trichomonadida</taxon>
        <taxon>Trichomonadidae</taxon>
        <taxon>Trichomonas</taxon>
    </lineage>
</organism>
<evidence type="ECO:0000256" key="1">
    <source>
        <dbReference type="ARBA" id="ARBA00022468"/>
    </source>
</evidence>
<dbReference type="PROSITE" id="PS50086">
    <property type="entry name" value="TBC_RABGAP"/>
    <property type="match status" value="1"/>
</dbReference>
<name>A2ESX5_TRIV3</name>
<dbReference type="Gene3D" id="1.10.8.270">
    <property type="entry name" value="putative rabgap domain of human tbc1 domain family member 14 like domains"/>
    <property type="match status" value="1"/>
</dbReference>
<evidence type="ECO:0000256" key="2">
    <source>
        <dbReference type="SAM" id="Coils"/>
    </source>
</evidence>
<evidence type="ECO:0000313" key="4">
    <source>
        <dbReference type="EMBL" id="EAY04233.1"/>
    </source>
</evidence>
<dbReference type="InterPro" id="IPR035969">
    <property type="entry name" value="Rab-GAP_TBC_sf"/>
</dbReference>
<dbReference type="FunFam" id="1.10.472.80:FF:000120">
    <property type="entry name" value="TBC domain containing protein"/>
    <property type="match status" value="1"/>
</dbReference>
<keyword evidence="5" id="KW-1185">Reference proteome</keyword>
<dbReference type="KEGG" id="tva:4762088"/>
<dbReference type="GO" id="GO:0005096">
    <property type="term" value="F:GTPase activator activity"/>
    <property type="evidence" value="ECO:0000318"/>
    <property type="project" value="GO_Central"/>
</dbReference>
<feature type="coiled-coil region" evidence="2">
    <location>
        <begin position="226"/>
        <end position="253"/>
    </location>
</feature>
<dbReference type="PANTHER" id="PTHR22957:SF502">
    <property type="entry name" value="SMALL G PROTEIN SIGNALING MODULATOR 2-RELATED"/>
    <property type="match status" value="1"/>
</dbReference>
<evidence type="ECO:0000259" key="3">
    <source>
        <dbReference type="PROSITE" id="PS50086"/>
    </source>
</evidence>
<dbReference type="PANTHER" id="PTHR22957">
    <property type="entry name" value="TBC1 DOMAIN FAMILY MEMBER GTPASE-ACTIVATING PROTEIN"/>
    <property type="match status" value="1"/>
</dbReference>
<dbReference type="RefSeq" id="XP_001316456.1">
    <property type="nucleotide sequence ID" value="XM_001316421.1"/>
</dbReference>
<dbReference type="AlphaFoldDB" id="A2ESX5"/>
<dbReference type="Pfam" id="PF00566">
    <property type="entry name" value="RabGAP-TBC"/>
    <property type="match status" value="1"/>
</dbReference>